<dbReference type="PANTHER" id="PTHR12138">
    <property type="entry name" value="PRIMATE-EXPANDED PROTEIN FAMILY"/>
    <property type="match status" value="1"/>
</dbReference>
<keyword evidence="1" id="KW-1133">Transmembrane helix</keyword>
<keyword evidence="1" id="KW-0812">Transmembrane</keyword>
<feature type="transmembrane region" description="Helical" evidence="1">
    <location>
        <begin position="58"/>
        <end position="82"/>
    </location>
</feature>
<dbReference type="Ensembl" id="ENSMFAT00000077746.1">
    <property type="protein sequence ID" value="ENSMFAP00000048079.1"/>
    <property type="gene ID" value="ENSMFAG00000051628.1"/>
</dbReference>
<evidence type="ECO:0000313" key="2">
    <source>
        <dbReference type="Ensembl" id="ENSMFAP00000048079.1"/>
    </source>
</evidence>
<sequence length="206" mass="22748">MPELLHAEPHTICVVSTHTHTQLLGGAWTARGEDGSTGDWDRKPGCGFAHCRSYIPEAISFSFSFFVLFCWLVVWFGFLFFFSPRLEYNGTISAHCNLCLSGSSDSPASASQVAGITGVHHHTWLIFVFLVDTGFRHVGQAGLELLTSGDLPASASQSVGTIDVSHHARYKSICNRFHFQKISPYNPNRSFSSTDLFPLSILFLMT</sequence>
<reference evidence="2" key="3">
    <citation type="submission" date="2025-09" db="UniProtKB">
        <authorList>
            <consortium name="Ensembl"/>
        </authorList>
    </citation>
    <scope>IDENTIFICATION</scope>
</reference>
<dbReference type="PRINTS" id="PR02045">
    <property type="entry name" value="F138DOMAIN"/>
</dbReference>
<accession>A0A7N9CAL6</accession>
<keyword evidence="3" id="KW-1185">Reference proteome</keyword>
<proteinExistence type="predicted"/>
<dbReference type="Proteomes" id="UP000233100">
    <property type="component" value="Chromosome 9"/>
</dbReference>
<protein>
    <submittedName>
        <fullName evidence="2">Uncharacterized protein</fullName>
    </submittedName>
</protein>
<reference evidence="2" key="2">
    <citation type="submission" date="2025-08" db="UniProtKB">
        <authorList>
            <consortium name="Ensembl"/>
        </authorList>
    </citation>
    <scope>IDENTIFICATION</scope>
</reference>
<evidence type="ECO:0000313" key="3">
    <source>
        <dbReference type="Proteomes" id="UP000233100"/>
    </source>
</evidence>
<dbReference type="AlphaFoldDB" id="A0A7N9CAL6"/>
<keyword evidence="1" id="KW-0472">Membrane</keyword>
<evidence type="ECO:0000256" key="1">
    <source>
        <dbReference type="SAM" id="Phobius"/>
    </source>
</evidence>
<dbReference type="PANTHER" id="PTHR12138:SF152">
    <property type="entry name" value="C2H2-TYPE DOMAIN-CONTAINING PROTEIN"/>
    <property type="match status" value="1"/>
</dbReference>
<organism evidence="2 3">
    <name type="scientific">Macaca fascicularis</name>
    <name type="common">Crab-eating macaque</name>
    <name type="synonym">Cynomolgus monkey</name>
    <dbReference type="NCBI Taxonomy" id="9541"/>
    <lineage>
        <taxon>Eukaryota</taxon>
        <taxon>Metazoa</taxon>
        <taxon>Chordata</taxon>
        <taxon>Craniata</taxon>
        <taxon>Vertebrata</taxon>
        <taxon>Euteleostomi</taxon>
        <taxon>Mammalia</taxon>
        <taxon>Eutheria</taxon>
        <taxon>Euarchontoglires</taxon>
        <taxon>Primates</taxon>
        <taxon>Haplorrhini</taxon>
        <taxon>Catarrhini</taxon>
        <taxon>Cercopithecidae</taxon>
        <taxon>Cercopithecinae</taxon>
        <taxon>Macaca</taxon>
    </lineage>
</organism>
<name>A0A7N9CAL6_MACFA</name>
<reference evidence="2 3" key="1">
    <citation type="submission" date="2013-03" db="EMBL/GenBank/DDBJ databases">
        <authorList>
            <person name="Warren W."/>
            <person name="Wilson R.K."/>
        </authorList>
    </citation>
    <scope>NUCLEOTIDE SEQUENCE</scope>
</reference>
<dbReference type="GeneTree" id="ENSGT01120000271815"/>